<evidence type="ECO:0000313" key="5">
    <source>
        <dbReference type="Proteomes" id="UP000639338"/>
    </source>
</evidence>
<evidence type="ECO:0000256" key="3">
    <source>
        <dbReference type="RuleBase" id="RU365003"/>
    </source>
</evidence>
<evidence type="ECO:0000313" key="4">
    <source>
        <dbReference type="EMBL" id="KAF7991629.1"/>
    </source>
</evidence>
<keyword evidence="5" id="KW-1185">Reference proteome</keyword>
<proteinExistence type="inferred from homology"/>
<dbReference type="PANTHER" id="PTHR13299">
    <property type="entry name" value="PEROXISOMAL MEMBRANE PROTEIN PEX16"/>
    <property type="match status" value="1"/>
</dbReference>
<dbReference type="InterPro" id="IPR013919">
    <property type="entry name" value="Pex16"/>
</dbReference>
<gene>
    <name evidence="4" type="ORF">HCN44_010430</name>
</gene>
<dbReference type="PANTHER" id="PTHR13299:SF0">
    <property type="entry name" value="PEROXISOMAL MEMBRANE PROTEIN PEX16"/>
    <property type="match status" value="1"/>
</dbReference>
<evidence type="ECO:0000256" key="2">
    <source>
        <dbReference type="ARBA" id="ARBA00018577"/>
    </source>
</evidence>
<dbReference type="AlphaFoldDB" id="A0A834XUR9"/>
<reference evidence="4 5" key="1">
    <citation type="submission" date="2020-08" db="EMBL/GenBank/DDBJ databases">
        <title>Aphidius gifuensis genome sequencing and assembly.</title>
        <authorList>
            <person name="Du Z."/>
        </authorList>
    </citation>
    <scope>NUCLEOTIDE SEQUENCE [LARGE SCALE GENOMIC DNA]</scope>
    <source>
        <strain evidence="4">YNYX2018</strain>
        <tissue evidence="4">Adults</tissue>
    </source>
</reference>
<dbReference type="OrthoDB" id="2021143at2759"/>
<keyword evidence="3" id="KW-0576">Peroxisome</keyword>
<comment type="caution">
    <text evidence="4">The sequence shown here is derived from an EMBL/GenBank/DDBJ whole genome shotgun (WGS) entry which is preliminary data.</text>
</comment>
<dbReference type="Pfam" id="PF08610">
    <property type="entry name" value="Pex16"/>
    <property type="match status" value="1"/>
</dbReference>
<protein>
    <recommendedName>
        <fullName evidence="2 3">Peroxisomal membrane protein PEX16</fullName>
    </recommendedName>
</protein>
<comment type="similarity">
    <text evidence="1 3">Belongs to the peroxin-16 family.</text>
</comment>
<evidence type="ECO:0000256" key="1">
    <source>
        <dbReference type="ARBA" id="ARBA00009505"/>
    </source>
</evidence>
<dbReference type="GO" id="GO:0007031">
    <property type="term" value="P:peroxisome organization"/>
    <property type="evidence" value="ECO:0007669"/>
    <property type="project" value="UniProtKB-KW"/>
</dbReference>
<sequence>MVIQSVNSCVKPYLNTYKEWVTSKPQVIADIEGAVRCLSYFTAGKFTNSSLASELIYSMPNLLILMNDRLIYSTKYSHLKLPQFQSQIKIWLTVIEYTEALIEVSAQKLWGDVGKWVVIFIVQSLKALLRLILVHRNKERLIKNPPIAPLNREKLRQESKSQDLPKEGFSLKRTGTVVRSVNYSGPSNSRFWTPLGKTEDDESQPDTTEVRQSLIIAETLYIMKPLIHLTAFIVKGKNNWIPWTTALAIDLASIHILTKEKNYTKLTKEENAELIKRRINLLLYLVRSPFYDSCSKNRINYLLDGISNRIPLAKYIAQPIAKYLPHWQETYFYMWSS</sequence>
<keyword evidence="3" id="KW-0962">Peroxisome biogenesis</keyword>
<organism evidence="4 5">
    <name type="scientific">Aphidius gifuensis</name>
    <name type="common">Parasitoid wasp</name>
    <dbReference type="NCBI Taxonomy" id="684658"/>
    <lineage>
        <taxon>Eukaryota</taxon>
        <taxon>Metazoa</taxon>
        <taxon>Ecdysozoa</taxon>
        <taxon>Arthropoda</taxon>
        <taxon>Hexapoda</taxon>
        <taxon>Insecta</taxon>
        <taxon>Pterygota</taxon>
        <taxon>Neoptera</taxon>
        <taxon>Endopterygota</taxon>
        <taxon>Hymenoptera</taxon>
        <taxon>Apocrita</taxon>
        <taxon>Ichneumonoidea</taxon>
        <taxon>Braconidae</taxon>
        <taxon>Aphidiinae</taxon>
        <taxon>Aphidius</taxon>
    </lineage>
</organism>
<accession>A0A834XUR9</accession>
<dbReference type="GO" id="GO:0005778">
    <property type="term" value="C:peroxisomal membrane"/>
    <property type="evidence" value="ECO:0007669"/>
    <property type="project" value="UniProtKB-SubCell"/>
</dbReference>
<dbReference type="EMBL" id="JACMRX010000004">
    <property type="protein sequence ID" value="KAF7991629.1"/>
    <property type="molecule type" value="Genomic_DNA"/>
</dbReference>
<name>A0A834XUR9_APHGI</name>
<comment type="subcellular location">
    <subcellularLocation>
        <location evidence="3">Peroxisome membrane</location>
    </subcellularLocation>
</comment>
<dbReference type="Proteomes" id="UP000639338">
    <property type="component" value="Unassembled WGS sequence"/>
</dbReference>